<dbReference type="PANTHER" id="PTHR12629:SF71">
    <property type="entry name" value="HYDROLASE 13, MITOCHONDRIAL, PUTATIVE, EXPRESSED-RELATED"/>
    <property type="match status" value="1"/>
</dbReference>
<evidence type="ECO:0000256" key="1">
    <source>
        <dbReference type="ARBA" id="ARBA00001946"/>
    </source>
</evidence>
<dbReference type="Pfam" id="PF00293">
    <property type="entry name" value="NUDIX"/>
    <property type="match status" value="1"/>
</dbReference>
<dbReference type="PROSITE" id="PS00893">
    <property type="entry name" value="NUDIX_BOX"/>
    <property type="match status" value="1"/>
</dbReference>
<comment type="similarity">
    <text evidence="2">Belongs to the Nudix hydrolase family.</text>
</comment>
<evidence type="ECO:0000313" key="7">
    <source>
        <dbReference type="EMBL" id="MQM09088.1"/>
    </source>
</evidence>
<name>A0A843WRD4_COLES</name>
<dbReference type="InterPro" id="IPR015797">
    <property type="entry name" value="NUDIX_hydrolase-like_dom_sf"/>
</dbReference>
<dbReference type="CDD" id="cd04666">
    <property type="entry name" value="NUDIX_DIPP2_like_Nudt4"/>
    <property type="match status" value="1"/>
</dbReference>
<organism evidence="7 8">
    <name type="scientific">Colocasia esculenta</name>
    <name type="common">Wild taro</name>
    <name type="synonym">Arum esculentum</name>
    <dbReference type="NCBI Taxonomy" id="4460"/>
    <lineage>
        <taxon>Eukaryota</taxon>
        <taxon>Viridiplantae</taxon>
        <taxon>Streptophyta</taxon>
        <taxon>Embryophyta</taxon>
        <taxon>Tracheophyta</taxon>
        <taxon>Spermatophyta</taxon>
        <taxon>Magnoliopsida</taxon>
        <taxon>Liliopsida</taxon>
        <taxon>Araceae</taxon>
        <taxon>Aroideae</taxon>
        <taxon>Colocasieae</taxon>
        <taxon>Colocasia</taxon>
    </lineage>
</organism>
<sequence>MSGRMLLGLYVSGKGRAGGAGGDGGTGEAGALPSLWGARDCATMTLLARTGRHRQRYDDDHRRLVAGATSQAPWRLFTVLSSGSSLCMLSSLETFCTRRQSPHVARTDNCAEGSPLRMCIPYRVKQNVEDHTMHLVHRLEVLMISSPNRDDLVFPKGGWEDDETVHEAACREALEEAGVSGVIHVGKECLGVWEFRSKSRQSSCSLEGSCRGYMFALQVTEELDSWPEETCHKRRWLSVSEAKNLCRYPWMGEALENCVRLLNQVALHPSEPSRHVKPSEPQSLDSTRDARIAAPLEAFC</sequence>
<accession>A0A843WRD4</accession>
<comment type="cofactor">
    <cofactor evidence="1">
        <name>Mg(2+)</name>
        <dbReference type="ChEBI" id="CHEBI:18420"/>
    </cofactor>
</comment>
<gene>
    <name evidence="7" type="ORF">Taro_041953</name>
</gene>
<reference evidence="7" key="1">
    <citation type="submission" date="2017-07" db="EMBL/GenBank/DDBJ databases">
        <title>Taro Niue Genome Assembly and Annotation.</title>
        <authorList>
            <person name="Atibalentja N."/>
            <person name="Keating K."/>
            <person name="Fields C.J."/>
        </authorList>
    </citation>
    <scope>NUCLEOTIDE SEQUENCE</scope>
    <source>
        <strain evidence="7">Niue_2</strain>
        <tissue evidence="7">Leaf</tissue>
    </source>
</reference>
<dbReference type="GO" id="GO:0005737">
    <property type="term" value="C:cytoplasm"/>
    <property type="evidence" value="ECO:0007669"/>
    <property type="project" value="TreeGrafter"/>
</dbReference>
<dbReference type="EMBL" id="NMUH01004286">
    <property type="protein sequence ID" value="MQM09088.1"/>
    <property type="molecule type" value="Genomic_DNA"/>
</dbReference>
<keyword evidence="3" id="KW-0479">Metal-binding</keyword>
<dbReference type="InterPro" id="IPR000086">
    <property type="entry name" value="NUDIX_hydrolase_dom"/>
</dbReference>
<evidence type="ECO:0000256" key="2">
    <source>
        <dbReference type="ARBA" id="ARBA00005582"/>
    </source>
</evidence>
<dbReference type="PROSITE" id="PS51462">
    <property type="entry name" value="NUDIX"/>
    <property type="match status" value="1"/>
</dbReference>
<dbReference type="GO" id="GO:0005634">
    <property type="term" value="C:nucleus"/>
    <property type="evidence" value="ECO:0007669"/>
    <property type="project" value="TreeGrafter"/>
</dbReference>
<keyword evidence="4" id="KW-0378">Hydrolase</keyword>
<evidence type="ECO:0000256" key="3">
    <source>
        <dbReference type="ARBA" id="ARBA00022723"/>
    </source>
</evidence>
<keyword evidence="8" id="KW-1185">Reference proteome</keyword>
<dbReference type="AlphaFoldDB" id="A0A843WRD4"/>
<evidence type="ECO:0000259" key="6">
    <source>
        <dbReference type="PROSITE" id="PS51462"/>
    </source>
</evidence>
<dbReference type="PANTHER" id="PTHR12629">
    <property type="entry name" value="DIPHOSPHOINOSITOL POLYPHOSPHATE PHOSPHOHYDROLASE"/>
    <property type="match status" value="1"/>
</dbReference>
<feature type="domain" description="Nudix hydrolase" evidence="6">
    <location>
        <begin position="121"/>
        <end position="259"/>
    </location>
</feature>
<dbReference type="InterPro" id="IPR020084">
    <property type="entry name" value="NUDIX_hydrolase_CS"/>
</dbReference>
<dbReference type="Gene3D" id="3.90.79.10">
    <property type="entry name" value="Nucleoside Triphosphate Pyrophosphohydrolase"/>
    <property type="match status" value="1"/>
</dbReference>
<dbReference type="GO" id="GO:0016462">
    <property type="term" value="F:pyrophosphatase activity"/>
    <property type="evidence" value="ECO:0007669"/>
    <property type="project" value="InterPro"/>
</dbReference>
<dbReference type="Proteomes" id="UP000652761">
    <property type="component" value="Unassembled WGS sequence"/>
</dbReference>
<evidence type="ECO:0000256" key="4">
    <source>
        <dbReference type="ARBA" id="ARBA00022801"/>
    </source>
</evidence>
<evidence type="ECO:0000313" key="8">
    <source>
        <dbReference type="Proteomes" id="UP000652761"/>
    </source>
</evidence>
<comment type="caution">
    <text evidence="7">The sequence shown here is derived from an EMBL/GenBank/DDBJ whole genome shotgun (WGS) entry which is preliminary data.</text>
</comment>
<dbReference type="InterPro" id="IPR047198">
    <property type="entry name" value="DDP-like_NUDIX"/>
</dbReference>
<protein>
    <recommendedName>
        <fullName evidence="6">Nudix hydrolase domain-containing protein</fullName>
    </recommendedName>
</protein>
<proteinExistence type="inferred from homology"/>
<evidence type="ECO:0000256" key="5">
    <source>
        <dbReference type="ARBA" id="ARBA00022842"/>
    </source>
</evidence>
<dbReference type="SUPFAM" id="SSF55811">
    <property type="entry name" value="Nudix"/>
    <property type="match status" value="1"/>
</dbReference>
<keyword evidence="5" id="KW-0460">Magnesium</keyword>
<dbReference type="GO" id="GO:0046872">
    <property type="term" value="F:metal ion binding"/>
    <property type="evidence" value="ECO:0007669"/>
    <property type="project" value="UniProtKB-KW"/>
</dbReference>
<dbReference type="OrthoDB" id="2011998at2759"/>